<reference evidence="1" key="1">
    <citation type="submission" date="2016-09" db="EMBL/GenBank/DDBJ databases">
        <authorList>
            <person name="Capua I."/>
            <person name="De Benedictis P."/>
            <person name="Joannis T."/>
            <person name="Lombin L.H."/>
            <person name="Cattoli G."/>
        </authorList>
    </citation>
    <scope>NUCLEOTIDE SEQUENCE</scope>
</reference>
<proteinExistence type="evidence at transcript level"/>
<dbReference type="PANTHER" id="PTHR33332">
    <property type="entry name" value="REVERSE TRANSCRIPTASE DOMAIN-CONTAINING PROTEIN"/>
    <property type="match status" value="1"/>
</dbReference>
<evidence type="ECO:0000313" key="1">
    <source>
        <dbReference type="EMBL" id="JAT99219.1"/>
    </source>
</evidence>
<sequence length="104" mass="11508">SCDIELLSLTYDLHVSLDSAFSSDCTFLDFAEAFDKINNSLLLHKLSVLNIDPEVLNWIRGFPSSRVEFFCINDGDSCTVPLFSMVPQGSLLGPLAFFLSSILL</sequence>
<reference evidence="1" key="2">
    <citation type="journal article" date="2017" name="Front. Cell. Infect. Microbiol.">
        <title>Analysis of the Salivary Gland Transcriptome of Unfed and Partially Fed Amblyomma sculptum Ticks and Descriptive Proteome of the Saliva.</title>
        <authorList>
            <person name="Esteves E."/>
            <person name="Maruyama S.R."/>
            <person name="Kawahara R."/>
            <person name="Fujita A."/>
            <person name="Martins L.A."/>
            <person name="Righi A.A."/>
            <person name="Costa F.B."/>
            <person name="Palmisano G."/>
            <person name="Labruna M.B."/>
            <person name="Sa-Nunes A."/>
            <person name="Ribeiro J.M.C."/>
            <person name="Fogaca A.C."/>
        </authorList>
    </citation>
    <scope>NUCLEOTIDE SEQUENCE</scope>
</reference>
<dbReference type="AlphaFoldDB" id="A0A1E1XJB4"/>
<protein>
    <submittedName>
        <fullName evidence="1">Putative tick transposon</fullName>
    </submittedName>
</protein>
<dbReference type="EMBL" id="GFAA01004215">
    <property type="protein sequence ID" value="JAT99219.1"/>
    <property type="molecule type" value="mRNA"/>
</dbReference>
<feature type="non-terminal residue" evidence="1">
    <location>
        <position position="1"/>
    </location>
</feature>
<name>A0A1E1XJB4_AMBSC</name>
<accession>A0A1E1XJB4</accession>
<organism evidence="1">
    <name type="scientific">Amblyomma sculptum</name>
    <name type="common">Tick</name>
    <dbReference type="NCBI Taxonomy" id="1581419"/>
    <lineage>
        <taxon>Eukaryota</taxon>
        <taxon>Metazoa</taxon>
        <taxon>Ecdysozoa</taxon>
        <taxon>Arthropoda</taxon>
        <taxon>Chelicerata</taxon>
        <taxon>Arachnida</taxon>
        <taxon>Acari</taxon>
        <taxon>Parasitiformes</taxon>
        <taxon>Ixodida</taxon>
        <taxon>Ixodoidea</taxon>
        <taxon>Ixodidae</taxon>
        <taxon>Amblyomminae</taxon>
        <taxon>Amblyomma</taxon>
    </lineage>
</organism>